<name>W1WCZ8_ECOLX</name>
<feature type="non-terminal residue" evidence="1">
    <location>
        <position position="1"/>
    </location>
</feature>
<dbReference type="EMBL" id="AZLZ01002320">
    <property type="protein sequence ID" value="ETJ16077.1"/>
    <property type="molecule type" value="Genomic_DNA"/>
</dbReference>
<protein>
    <recommendedName>
        <fullName evidence="3">Ribokinase</fullName>
    </recommendedName>
</protein>
<proteinExistence type="predicted"/>
<accession>W1WCZ8</accession>
<evidence type="ECO:0000313" key="2">
    <source>
        <dbReference type="Proteomes" id="UP000018853"/>
    </source>
</evidence>
<evidence type="ECO:0000313" key="1">
    <source>
        <dbReference type="EMBL" id="ETJ16077.1"/>
    </source>
</evidence>
<gene>
    <name evidence="1" type="ORF">Q609_ECAC02320G0001</name>
</gene>
<dbReference type="SUPFAM" id="SSF53613">
    <property type="entry name" value="Ribokinase-like"/>
    <property type="match status" value="1"/>
</dbReference>
<dbReference type="InterPro" id="IPR029056">
    <property type="entry name" value="Ribokinase-like"/>
</dbReference>
<organism evidence="1 2">
    <name type="scientific">Escherichia coli DORA_A_5_14_21</name>
    <dbReference type="NCBI Taxonomy" id="1403943"/>
    <lineage>
        <taxon>Bacteria</taxon>
        <taxon>Pseudomonadati</taxon>
        <taxon>Pseudomonadota</taxon>
        <taxon>Gammaproteobacteria</taxon>
        <taxon>Enterobacterales</taxon>
        <taxon>Enterobacteriaceae</taxon>
        <taxon>Escherichia</taxon>
    </lineage>
</organism>
<dbReference type="Gene3D" id="3.40.1190.20">
    <property type="match status" value="1"/>
</dbReference>
<sequence>LASGLAKGKSLESALCYASAFASLAVETSNASDMPEHESVIHRIQSIHYQQTIFTH</sequence>
<comment type="caution">
    <text evidence="1">The sequence shown here is derived from an EMBL/GenBank/DDBJ whole genome shotgun (WGS) entry which is preliminary data.</text>
</comment>
<dbReference type="AlphaFoldDB" id="W1WCZ8"/>
<reference evidence="1 2" key="1">
    <citation type="submission" date="2013-12" db="EMBL/GenBank/DDBJ databases">
        <title>A Varibaculum cambriense genome reconstructed from a premature infant gut community with otherwise low bacterial novelty that shifts toward anaerobic metabolism during the third week of life.</title>
        <authorList>
            <person name="Brown C.T."/>
            <person name="Sharon I."/>
            <person name="Thomas B.C."/>
            <person name="Castelle C.J."/>
            <person name="Morowitz M.J."/>
            <person name="Banfield J.F."/>
        </authorList>
    </citation>
    <scope>NUCLEOTIDE SEQUENCE [LARGE SCALE GENOMIC DNA]</scope>
    <source>
        <strain evidence="2">DORA_A_5_14_21</strain>
    </source>
</reference>
<dbReference type="Proteomes" id="UP000018853">
    <property type="component" value="Unassembled WGS sequence"/>
</dbReference>
<dbReference type="GO" id="GO:0003824">
    <property type="term" value="F:catalytic activity"/>
    <property type="evidence" value="ECO:0007669"/>
    <property type="project" value="UniProtKB-ARBA"/>
</dbReference>
<evidence type="ECO:0008006" key="3">
    <source>
        <dbReference type="Google" id="ProtNLM"/>
    </source>
</evidence>